<name>A0A0M8MTA3_9BASI</name>
<keyword evidence="2" id="KW-1185">Reference proteome</keyword>
<protein>
    <submittedName>
        <fullName evidence="1">Uncharacterized protein</fullName>
    </submittedName>
</protein>
<dbReference type="InterPro" id="IPR053226">
    <property type="entry name" value="Pyrrolopyrazine_biosynth_F"/>
</dbReference>
<evidence type="ECO:0000313" key="1">
    <source>
        <dbReference type="EMBL" id="KOS13181.1"/>
    </source>
</evidence>
<dbReference type="Pfam" id="PF19798">
    <property type="entry name" value="Sulfotransfer_5"/>
    <property type="match status" value="1"/>
</dbReference>
<dbReference type="RefSeq" id="XP_017990813.1">
    <property type="nucleotide sequence ID" value="XM_018136137.1"/>
</dbReference>
<dbReference type="InterPro" id="IPR027417">
    <property type="entry name" value="P-loop_NTPase"/>
</dbReference>
<dbReference type="EMBL" id="LGAV01000007">
    <property type="protein sequence ID" value="KOS13181.1"/>
    <property type="molecule type" value="Genomic_DNA"/>
</dbReference>
<dbReference type="Proteomes" id="UP000037751">
    <property type="component" value="Unassembled WGS sequence"/>
</dbReference>
<sequence>MSAVPIIVWCHPRSCSTAFERSFLQRKDTKVYHEPFSDPFYFGEARPCKRYSEDECREHEAYHSSIEQVAMKLLDDAKNQDGTSHRFLFIKDMAQFIFPASSLHAWHPTSKVFPATDEATTAAPPSPMENPTVLPTALLRRFKHTFLMRTPERSVPSYYKCTQNNAAGFNFFDPAEMGFVELQRLYDWMANPASTFHTDPDDERFAAWPVQTSHGPPPLMDASVLLSHPGYVVSLYCEATQVPFDPSMLSWDQGAVDIWAKWGTYHAAAEQSSGFQETKMETPLEEQPSIVKDTIAQLMPIYHALLEHCTIQAPQKK</sequence>
<dbReference type="OrthoDB" id="2405944at2759"/>
<organism evidence="1 2">
    <name type="scientific">Malassezia pachydermatis</name>
    <dbReference type="NCBI Taxonomy" id="77020"/>
    <lineage>
        <taxon>Eukaryota</taxon>
        <taxon>Fungi</taxon>
        <taxon>Dikarya</taxon>
        <taxon>Basidiomycota</taxon>
        <taxon>Ustilaginomycotina</taxon>
        <taxon>Malasseziomycetes</taxon>
        <taxon>Malasseziales</taxon>
        <taxon>Malasseziaceae</taxon>
        <taxon>Malassezia</taxon>
    </lineage>
</organism>
<dbReference type="Gene3D" id="3.40.50.300">
    <property type="entry name" value="P-loop containing nucleotide triphosphate hydrolases"/>
    <property type="match status" value="1"/>
</dbReference>
<gene>
    <name evidence="1" type="ORF">Malapachy_1633</name>
</gene>
<comment type="caution">
    <text evidence="1">The sequence shown here is derived from an EMBL/GenBank/DDBJ whole genome shotgun (WGS) entry which is preliminary data.</text>
</comment>
<proteinExistence type="predicted"/>
<reference evidence="1 2" key="1">
    <citation type="submission" date="2015-07" db="EMBL/GenBank/DDBJ databases">
        <title>Draft Genome Sequence of Malassezia furfur CBS1878 and Malassezia pachydermatis CBS1879.</title>
        <authorList>
            <person name="Triana S."/>
            <person name="Ohm R."/>
            <person name="Gonzalez A."/>
            <person name="DeCock H."/>
            <person name="Restrepo S."/>
            <person name="Celis A."/>
        </authorList>
    </citation>
    <scope>NUCLEOTIDE SEQUENCE [LARGE SCALE GENOMIC DNA]</scope>
    <source>
        <strain evidence="1 2">CBS 1879</strain>
    </source>
</reference>
<accession>A0A0M8MTA3</accession>
<dbReference type="PANTHER" id="PTHR48419:SF1">
    <property type="entry name" value="SULFOTRANSFERASE DOMAIN-CONTAINING PROTEIN"/>
    <property type="match status" value="1"/>
</dbReference>
<dbReference type="PANTHER" id="PTHR48419">
    <property type="entry name" value="SULFOTRANSFERASE DOMAIN-CONTAINING PROTEIN"/>
    <property type="match status" value="1"/>
</dbReference>
<dbReference type="SUPFAM" id="SSF52540">
    <property type="entry name" value="P-loop containing nucleoside triphosphate hydrolases"/>
    <property type="match status" value="1"/>
</dbReference>
<dbReference type="VEuPathDB" id="FungiDB:Malapachy_1633"/>
<dbReference type="AlphaFoldDB" id="A0A0M8MTA3"/>
<evidence type="ECO:0000313" key="2">
    <source>
        <dbReference type="Proteomes" id="UP000037751"/>
    </source>
</evidence>
<dbReference type="STRING" id="77020.A0A0M8MTA3"/>
<dbReference type="GeneID" id="28728012"/>